<dbReference type="EMBL" id="BARS01037124">
    <property type="protein sequence ID" value="GAG22721.1"/>
    <property type="molecule type" value="Genomic_DNA"/>
</dbReference>
<gene>
    <name evidence="1" type="ORF">S01H1_56958</name>
</gene>
<reference evidence="1" key="1">
    <citation type="journal article" date="2014" name="Front. Microbiol.">
        <title>High frequency of phylogenetically diverse reductive dehalogenase-homologous genes in deep subseafloor sedimentary metagenomes.</title>
        <authorList>
            <person name="Kawai M."/>
            <person name="Futagami T."/>
            <person name="Toyoda A."/>
            <person name="Takaki Y."/>
            <person name="Nishi S."/>
            <person name="Hori S."/>
            <person name="Arai W."/>
            <person name="Tsubouchi T."/>
            <person name="Morono Y."/>
            <person name="Uchiyama I."/>
            <person name="Ito T."/>
            <person name="Fujiyama A."/>
            <person name="Inagaki F."/>
            <person name="Takami H."/>
        </authorList>
    </citation>
    <scope>NUCLEOTIDE SEQUENCE</scope>
    <source>
        <strain evidence="1">Expedition CK06-06</strain>
    </source>
</reference>
<name>X0XCP3_9ZZZZ</name>
<proteinExistence type="predicted"/>
<sequence>ISLAVADALISAALELPVPVTSVSVYLVKKHMLDEFCGFTDEAS</sequence>
<dbReference type="AlphaFoldDB" id="X0XCP3"/>
<protein>
    <submittedName>
        <fullName evidence="1">Uncharacterized protein</fullName>
    </submittedName>
</protein>
<comment type="caution">
    <text evidence="1">The sequence shown here is derived from an EMBL/GenBank/DDBJ whole genome shotgun (WGS) entry which is preliminary data.</text>
</comment>
<accession>X0XCP3</accession>
<organism evidence="1">
    <name type="scientific">marine sediment metagenome</name>
    <dbReference type="NCBI Taxonomy" id="412755"/>
    <lineage>
        <taxon>unclassified sequences</taxon>
        <taxon>metagenomes</taxon>
        <taxon>ecological metagenomes</taxon>
    </lineage>
</organism>
<evidence type="ECO:0000313" key="1">
    <source>
        <dbReference type="EMBL" id="GAG22721.1"/>
    </source>
</evidence>
<feature type="non-terminal residue" evidence="1">
    <location>
        <position position="1"/>
    </location>
</feature>